<dbReference type="Gene3D" id="3.90.1300.10">
    <property type="entry name" value="Amidase signature (AS) domain"/>
    <property type="match status" value="1"/>
</dbReference>
<dbReference type="Proteomes" id="UP001222087">
    <property type="component" value="Chromosome"/>
</dbReference>
<dbReference type="RefSeq" id="WP_275088859.1">
    <property type="nucleotide sequence ID" value="NZ_CP119078.1"/>
</dbReference>
<protein>
    <submittedName>
        <fullName evidence="2">Amidase</fullName>
    </submittedName>
</protein>
<organism evidence="2 3">
    <name type="scientific">Legionella cardiaca</name>
    <dbReference type="NCBI Taxonomy" id="1071983"/>
    <lineage>
        <taxon>Bacteria</taxon>
        <taxon>Pseudomonadati</taxon>
        <taxon>Pseudomonadota</taxon>
        <taxon>Gammaproteobacteria</taxon>
        <taxon>Legionellales</taxon>
        <taxon>Legionellaceae</taxon>
        <taxon>Legionella</taxon>
    </lineage>
</organism>
<proteinExistence type="predicted"/>
<dbReference type="PANTHER" id="PTHR43372">
    <property type="entry name" value="FATTY-ACID AMIDE HYDROLASE"/>
    <property type="match status" value="1"/>
</dbReference>
<accession>A0ABY8AU53</accession>
<reference evidence="2 3" key="1">
    <citation type="submission" date="2023-02" db="EMBL/GenBank/DDBJ databases">
        <title>Genome Sequence of L. cardiaca H63T.</title>
        <authorList>
            <person name="Lopez A.E."/>
            <person name="Cianciotto N.P."/>
        </authorList>
    </citation>
    <scope>NUCLEOTIDE SEQUENCE [LARGE SCALE GENOMIC DNA]</scope>
    <source>
        <strain evidence="2 3">H63</strain>
    </source>
</reference>
<dbReference type="SUPFAM" id="SSF75304">
    <property type="entry name" value="Amidase signature (AS) enzymes"/>
    <property type="match status" value="1"/>
</dbReference>
<dbReference type="InterPro" id="IPR020556">
    <property type="entry name" value="Amidase_CS"/>
</dbReference>
<keyword evidence="3" id="KW-1185">Reference proteome</keyword>
<name>A0ABY8AU53_9GAMM</name>
<dbReference type="InterPro" id="IPR036928">
    <property type="entry name" value="AS_sf"/>
</dbReference>
<dbReference type="InterPro" id="IPR023631">
    <property type="entry name" value="Amidase_dom"/>
</dbReference>
<evidence type="ECO:0000313" key="3">
    <source>
        <dbReference type="Proteomes" id="UP001222087"/>
    </source>
</evidence>
<dbReference type="PANTHER" id="PTHR43372:SF4">
    <property type="entry name" value="FATTY-ACID AMIDE HYDROLASE 2"/>
    <property type="match status" value="1"/>
</dbReference>
<dbReference type="PROSITE" id="PS00571">
    <property type="entry name" value="AMIDASES"/>
    <property type="match status" value="1"/>
</dbReference>
<sequence length="471" mass="51753">MLLSEYCNLDVLGLSEFIKTIGLNPEEVLDCAITRMHEVNPLLNAVVTDCSDWARKQLRKMKGDEPFYGVPILIKDLGFTLEGVPYTAGSAFYTSNKSQFNSDFIQRLLELGMVPFAKTNVPELGLSYVTESLLHGPCRNPYNLNRTPGGSSGGSAAAVAAGVAPLATANDGGGSIRIPAACCGLFGFKPTPGLTPIGPWVAESWSGLSASHVLTRSVRDSALLFECLTASSLQEAKRRIDNFHRQPIASSPLTIALLHPQIFTVAPVAKVYQLAVEHAAKVLRESKHQVEFYDLKLDMEAIGDCTLTIIAANVWAEIENQQHERGRVAKPRDLEPITWEFMLQGQTITASQLINSKNKLYQLLQPLRTLLEQVDILLTPALAQLPLLVGSLQTSRFEDYLQKNHEFSPFTSLFNQAGMPAMTIPVMSHDGFPISVQFAADKGNDRLLLRLASQLSAEFPEFSRPIMTLRE</sequence>
<dbReference type="EMBL" id="CP119078">
    <property type="protein sequence ID" value="WED43045.1"/>
    <property type="molecule type" value="Genomic_DNA"/>
</dbReference>
<feature type="domain" description="Amidase" evidence="1">
    <location>
        <begin position="27"/>
        <end position="449"/>
    </location>
</feature>
<dbReference type="Pfam" id="PF01425">
    <property type="entry name" value="Amidase"/>
    <property type="match status" value="1"/>
</dbReference>
<dbReference type="InterPro" id="IPR052739">
    <property type="entry name" value="FAAH2"/>
</dbReference>
<evidence type="ECO:0000259" key="1">
    <source>
        <dbReference type="Pfam" id="PF01425"/>
    </source>
</evidence>
<evidence type="ECO:0000313" key="2">
    <source>
        <dbReference type="EMBL" id="WED43045.1"/>
    </source>
</evidence>
<gene>
    <name evidence="2" type="ORF">PXX05_14280</name>
</gene>